<gene>
    <name evidence="1" type="ORF">LSAT_V11C300145900</name>
</gene>
<keyword evidence="2" id="KW-1185">Reference proteome</keyword>
<dbReference type="Gramene" id="rna-gnl|WGS:NBSK|LSAT_3X109980_mrna">
    <property type="protein sequence ID" value="cds-PLY72653.1"/>
    <property type="gene ID" value="gene-LSAT_3X109980"/>
</dbReference>
<evidence type="ECO:0000313" key="1">
    <source>
        <dbReference type="EMBL" id="KAJ0215120.1"/>
    </source>
</evidence>
<name>A0A9R1VYT5_LACSA</name>
<reference evidence="1 2" key="1">
    <citation type="journal article" date="2017" name="Nat. Commun.">
        <title>Genome assembly with in vitro proximity ligation data and whole-genome triplication in lettuce.</title>
        <authorList>
            <person name="Reyes-Chin-Wo S."/>
            <person name="Wang Z."/>
            <person name="Yang X."/>
            <person name="Kozik A."/>
            <person name="Arikit S."/>
            <person name="Song C."/>
            <person name="Xia L."/>
            <person name="Froenicke L."/>
            <person name="Lavelle D.O."/>
            <person name="Truco M.J."/>
            <person name="Xia R."/>
            <person name="Zhu S."/>
            <person name="Xu C."/>
            <person name="Xu H."/>
            <person name="Xu X."/>
            <person name="Cox K."/>
            <person name="Korf I."/>
            <person name="Meyers B.C."/>
            <person name="Michelmore R.W."/>
        </authorList>
    </citation>
    <scope>NUCLEOTIDE SEQUENCE [LARGE SCALE GENOMIC DNA]</scope>
    <source>
        <strain evidence="2">cv. Salinas</strain>
        <tissue evidence="1">Seedlings</tissue>
    </source>
</reference>
<dbReference type="EMBL" id="NBSK02000003">
    <property type="protein sequence ID" value="KAJ0215120.1"/>
    <property type="molecule type" value="Genomic_DNA"/>
</dbReference>
<comment type="caution">
    <text evidence="1">The sequence shown here is derived from an EMBL/GenBank/DDBJ whole genome shotgun (WGS) entry which is preliminary data.</text>
</comment>
<accession>A0A9R1VYT5</accession>
<dbReference type="Proteomes" id="UP000235145">
    <property type="component" value="Unassembled WGS sequence"/>
</dbReference>
<dbReference type="OrthoDB" id="693822at2759"/>
<proteinExistence type="predicted"/>
<dbReference type="AlphaFoldDB" id="A0A9R1VYT5"/>
<evidence type="ECO:0000313" key="2">
    <source>
        <dbReference type="Proteomes" id="UP000235145"/>
    </source>
</evidence>
<sequence>MTTVSQIQTVPPFHLDETTAARGYSPQNLQFYTAPSSPMQLDSDEFEFEITNQMFSSRCEFQQTYPAFAWAKRNYNTEHKYWLPARAKSFGSGHVLPLKLPPRLQTSVSSSPRSPNSVVRSPFSRSCAWNDDFDPFQFALEKVSEETRARMSFHRRSHSYSAYRTSSVSHWLEDKQGLNPSHDGSRIFNQGEYRGFHVGLPMKPIEQLKPRGPTLAKLMKRKESAGVPKESTVKPRSKSNPMFRTRSVWMGADVDHEAMKTRNESRPCAESKRERVMSFLFKLKKGTNYESKSGWKLRRCLGYGLGSPPSMK</sequence>
<protein>
    <submittedName>
        <fullName evidence="1">Uncharacterized protein</fullName>
    </submittedName>
</protein>
<organism evidence="1 2">
    <name type="scientific">Lactuca sativa</name>
    <name type="common">Garden lettuce</name>
    <dbReference type="NCBI Taxonomy" id="4236"/>
    <lineage>
        <taxon>Eukaryota</taxon>
        <taxon>Viridiplantae</taxon>
        <taxon>Streptophyta</taxon>
        <taxon>Embryophyta</taxon>
        <taxon>Tracheophyta</taxon>
        <taxon>Spermatophyta</taxon>
        <taxon>Magnoliopsida</taxon>
        <taxon>eudicotyledons</taxon>
        <taxon>Gunneridae</taxon>
        <taxon>Pentapetalae</taxon>
        <taxon>asterids</taxon>
        <taxon>campanulids</taxon>
        <taxon>Asterales</taxon>
        <taxon>Asteraceae</taxon>
        <taxon>Cichorioideae</taxon>
        <taxon>Cichorieae</taxon>
        <taxon>Lactucinae</taxon>
        <taxon>Lactuca</taxon>
    </lineage>
</organism>